<evidence type="ECO:0000313" key="2">
    <source>
        <dbReference type="Proteomes" id="UP001165960"/>
    </source>
</evidence>
<keyword evidence="2" id="KW-1185">Reference proteome</keyword>
<dbReference type="EMBL" id="QTSX02000049">
    <property type="protein sequence ID" value="KAJ9089413.1"/>
    <property type="molecule type" value="Genomic_DNA"/>
</dbReference>
<name>A0ACC2URF6_9FUNG</name>
<gene>
    <name evidence="1" type="primary">ELP5_1</name>
    <name evidence="1" type="ORF">DSO57_1013352</name>
</gene>
<proteinExistence type="predicted"/>
<sequence>MSVNFGTDALTRVLAWEDKVHNLILEDNVYQSCALISKVLLINALKRGFGVIFLTFNQSPEELKRSKLWNQPSIKIIDGIDDPFDAQSCSQEAFHEKIIAAIEEHKQEGRTNSVVFINSVDSLMTMVSSPLKLCTSISPLVQGRLVLIYHGDTNPSIHKDLVYLCGTHLSLRNAQRQLIIDTQFIDNPGYITPYSYTNCPDANLVDLVHRLPSGKVSRERAVLKIDIDSNLACNITYSPYTNPNDEPLPEATESEKKEVELPTDISTFNLNLTDKQREARDDLVLPYLSGTIMYHPDDGDDFDEDDPDDDLEI</sequence>
<accession>A0ACC2URF6</accession>
<organism evidence="1 2">
    <name type="scientific">Entomophthora muscae</name>
    <dbReference type="NCBI Taxonomy" id="34485"/>
    <lineage>
        <taxon>Eukaryota</taxon>
        <taxon>Fungi</taxon>
        <taxon>Fungi incertae sedis</taxon>
        <taxon>Zoopagomycota</taxon>
        <taxon>Entomophthoromycotina</taxon>
        <taxon>Entomophthoromycetes</taxon>
        <taxon>Entomophthorales</taxon>
        <taxon>Entomophthoraceae</taxon>
        <taxon>Entomophthora</taxon>
    </lineage>
</organism>
<dbReference type="Proteomes" id="UP001165960">
    <property type="component" value="Unassembled WGS sequence"/>
</dbReference>
<evidence type="ECO:0000313" key="1">
    <source>
        <dbReference type="EMBL" id="KAJ9089413.1"/>
    </source>
</evidence>
<protein>
    <submittedName>
        <fullName evidence="1">Elongator complex protein, variant 2</fullName>
    </submittedName>
</protein>
<reference evidence="1" key="1">
    <citation type="submission" date="2022-04" db="EMBL/GenBank/DDBJ databases">
        <title>Genome of the entomopathogenic fungus Entomophthora muscae.</title>
        <authorList>
            <person name="Elya C."/>
            <person name="Lovett B.R."/>
            <person name="Lee E."/>
            <person name="Macias A.M."/>
            <person name="Hajek A.E."/>
            <person name="De Bivort B.L."/>
            <person name="Kasson M.T."/>
            <person name="De Fine Licht H.H."/>
            <person name="Stajich J.E."/>
        </authorList>
    </citation>
    <scope>NUCLEOTIDE SEQUENCE</scope>
    <source>
        <strain evidence="1">Berkeley</strain>
    </source>
</reference>
<comment type="caution">
    <text evidence="1">The sequence shown here is derived from an EMBL/GenBank/DDBJ whole genome shotgun (WGS) entry which is preliminary data.</text>
</comment>